<comment type="caution">
    <text evidence="1">The sequence shown here is derived from an EMBL/GenBank/DDBJ whole genome shotgun (WGS) entry which is preliminary data.</text>
</comment>
<accession>A0ABV4WZ45</accession>
<sequence>MDLEAIRHTSWREQIPLSPKSVLRLVERPLNRWIFENYPDFNLLAGKRLVIDLGQNNLLSVLEG</sequence>
<name>A0ABV4WZ45_9CYAN</name>
<evidence type="ECO:0000313" key="2">
    <source>
        <dbReference type="Proteomes" id="UP001576774"/>
    </source>
</evidence>
<organism evidence="1 2">
    <name type="scientific">Floridaenema aerugineum BLCC-F46</name>
    <dbReference type="NCBI Taxonomy" id="3153654"/>
    <lineage>
        <taxon>Bacteria</taxon>
        <taxon>Bacillati</taxon>
        <taxon>Cyanobacteriota</taxon>
        <taxon>Cyanophyceae</taxon>
        <taxon>Oscillatoriophycideae</taxon>
        <taxon>Aerosakkonematales</taxon>
        <taxon>Aerosakkonemataceae</taxon>
        <taxon>Floridanema</taxon>
        <taxon>Floridanema aerugineum</taxon>
    </lineage>
</organism>
<reference evidence="1 2" key="1">
    <citation type="submission" date="2024-09" db="EMBL/GenBank/DDBJ databases">
        <title>Floridaenema gen nov. (Aerosakkonemataceae, Aerosakkonematales ord. nov., Cyanobacteria) from benthic tropical and subtropical fresh waters, with the description of four new species.</title>
        <authorList>
            <person name="Moretto J.A."/>
            <person name="Berthold D.E."/>
            <person name="Lefler F.W."/>
            <person name="Huang I.-S."/>
            <person name="Laughinghouse H. IV."/>
        </authorList>
    </citation>
    <scope>NUCLEOTIDE SEQUENCE [LARGE SCALE GENOMIC DNA]</scope>
    <source>
        <strain evidence="1 2">BLCC-F46</strain>
    </source>
</reference>
<evidence type="ECO:0000313" key="1">
    <source>
        <dbReference type="EMBL" id="MFB2875351.1"/>
    </source>
</evidence>
<dbReference type="EMBL" id="JBHFNQ010000005">
    <property type="protein sequence ID" value="MFB2875351.1"/>
    <property type="molecule type" value="Genomic_DNA"/>
</dbReference>
<keyword evidence="2" id="KW-1185">Reference proteome</keyword>
<dbReference type="Proteomes" id="UP001576774">
    <property type="component" value="Unassembled WGS sequence"/>
</dbReference>
<gene>
    <name evidence="1" type="ORF">ACE1CC_00510</name>
</gene>
<dbReference type="RefSeq" id="WP_413268517.1">
    <property type="nucleotide sequence ID" value="NZ_JBHFNQ010000005.1"/>
</dbReference>
<proteinExistence type="predicted"/>
<protein>
    <submittedName>
        <fullName evidence="1">Uncharacterized protein</fullName>
    </submittedName>
</protein>